<dbReference type="AlphaFoldDB" id="A0A2W4EYS5"/>
<dbReference type="RefSeq" id="WP_111159454.1">
    <property type="nucleotide sequence ID" value="NZ_PCDP01000019.1"/>
</dbReference>
<reference evidence="1 2" key="1">
    <citation type="journal article" date="2018" name="Sci. Rep.">
        <title>Rhizobium tumorigenes sp. nov., a novel plant tumorigenic bacterium isolated from cane gall tumors on thornless blackberry.</title>
        <authorList>
            <person name="Kuzmanovi N."/>
            <person name="Smalla K."/>
            <person name="Gronow S."/>
            <person name="PuBawska J."/>
        </authorList>
    </citation>
    <scope>NUCLEOTIDE SEQUENCE [LARGE SCALE GENOMIC DNA]</scope>
    <source>
        <strain evidence="1 2">CCBAU 85046</strain>
    </source>
</reference>
<accession>A0A2W4EYS5</accession>
<name>A0A2W4EYS5_9HYPH</name>
<dbReference type="Proteomes" id="UP000248925">
    <property type="component" value="Unassembled WGS sequence"/>
</dbReference>
<keyword evidence="2" id="KW-1185">Reference proteome</keyword>
<gene>
    <name evidence="1" type="ORF">CPY51_06365</name>
</gene>
<proteinExistence type="predicted"/>
<evidence type="ECO:0000313" key="1">
    <source>
        <dbReference type="EMBL" id="PZM15453.1"/>
    </source>
</evidence>
<dbReference type="EMBL" id="PCDP01000019">
    <property type="protein sequence ID" value="PZM15453.1"/>
    <property type="molecule type" value="Genomic_DNA"/>
</dbReference>
<evidence type="ECO:0000313" key="2">
    <source>
        <dbReference type="Proteomes" id="UP000248925"/>
    </source>
</evidence>
<comment type="caution">
    <text evidence="1">The sequence shown here is derived from an EMBL/GenBank/DDBJ whole genome shotgun (WGS) entry which is preliminary data.</text>
</comment>
<sequence>MLTTRKHLLPPPSDLVFPVARYYWSGMAIADAEELRRLRMLCRGFYEQLLMFRKLQRIRALTHDEQRTRTSVFELLMIASGEIVDLETGPSPERS</sequence>
<protein>
    <submittedName>
        <fullName evidence="1">Uncharacterized protein</fullName>
    </submittedName>
</protein>
<organism evidence="1 2">
    <name type="scientific">Rhizobium tubonense</name>
    <dbReference type="NCBI Taxonomy" id="484088"/>
    <lineage>
        <taxon>Bacteria</taxon>
        <taxon>Pseudomonadati</taxon>
        <taxon>Pseudomonadota</taxon>
        <taxon>Alphaproteobacteria</taxon>
        <taxon>Hyphomicrobiales</taxon>
        <taxon>Rhizobiaceae</taxon>
        <taxon>Rhizobium/Agrobacterium group</taxon>
        <taxon>Rhizobium</taxon>
    </lineage>
</organism>